<feature type="domain" description="DUF7878" evidence="1">
    <location>
        <begin position="6"/>
        <end position="86"/>
    </location>
</feature>
<reference evidence="3" key="1">
    <citation type="journal article" date="2019" name="Int. J. Syst. Evol. Microbiol.">
        <title>The Global Catalogue of Microorganisms (GCM) 10K type strain sequencing project: providing services to taxonomists for standard genome sequencing and annotation.</title>
        <authorList>
            <consortium name="The Broad Institute Genomics Platform"/>
            <consortium name="The Broad Institute Genome Sequencing Center for Infectious Disease"/>
            <person name="Wu L."/>
            <person name="Ma J."/>
        </authorList>
    </citation>
    <scope>NUCLEOTIDE SEQUENCE [LARGE SCALE GENOMIC DNA]</scope>
    <source>
        <strain evidence="3">CGMCC 4.7641</strain>
    </source>
</reference>
<accession>A0ABW5HA21</accession>
<evidence type="ECO:0000313" key="2">
    <source>
        <dbReference type="EMBL" id="MFD2469926.1"/>
    </source>
</evidence>
<organism evidence="2 3">
    <name type="scientific">Amycolatopsis silviterrae</name>
    <dbReference type="NCBI Taxonomy" id="1656914"/>
    <lineage>
        <taxon>Bacteria</taxon>
        <taxon>Bacillati</taxon>
        <taxon>Actinomycetota</taxon>
        <taxon>Actinomycetes</taxon>
        <taxon>Pseudonocardiales</taxon>
        <taxon>Pseudonocardiaceae</taxon>
        <taxon>Amycolatopsis</taxon>
    </lineage>
</organism>
<evidence type="ECO:0000313" key="3">
    <source>
        <dbReference type="Proteomes" id="UP001597483"/>
    </source>
</evidence>
<sequence length="138" mass="15700">MLKFACSRFDTSDLHYRSEADVFVNVEADLDVVDDGTVLYTKKSFPVVELAVALRKWKSRPEADRPDFEFESLSLEERWSLRIRRAPGGWQAVDDEGPVVRGTARPAAEIDAAIDDFALEVRAESRSMEGPWIDEFFV</sequence>
<dbReference type="EMBL" id="JBHUKS010000015">
    <property type="protein sequence ID" value="MFD2469926.1"/>
    <property type="molecule type" value="Genomic_DNA"/>
</dbReference>
<keyword evidence="3" id="KW-1185">Reference proteome</keyword>
<protein>
    <recommendedName>
        <fullName evidence="1">DUF7878 domain-containing protein</fullName>
    </recommendedName>
</protein>
<dbReference type="Pfam" id="PF25297">
    <property type="entry name" value="DUF7878"/>
    <property type="match status" value="1"/>
</dbReference>
<proteinExistence type="predicted"/>
<dbReference type="InterPro" id="IPR057200">
    <property type="entry name" value="DUF7878"/>
</dbReference>
<name>A0ABW5HA21_9PSEU</name>
<evidence type="ECO:0000259" key="1">
    <source>
        <dbReference type="Pfam" id="PF25297"/>
    </source>
</evidence>
<gene>
    <name evidence="2" type="ORF">ACFSVL_21245</name>
</gene>
<dbReference type="Proteomes" id="UP001597483">
    <property type="component" value="Unassembled WGS sequence"/>
</dbReference>
<dbReference type="RefSeq" id="WP_378306713.1">
    <property type="nucleotide sequence ID" value="NZ_JBHUKS010000015.1"/>
</dbReference>
<comment type="caution">
    <text evidence="2">The sequence shown here is derived from an EMBL/GenBank/DDBJ whole genome shotgun (WGS) entry which is preliminary data.</text>
</comment>